<sequence>MDKLNRRKLLKKSMLAAGGLALTGAACNTNEQKKTPREEIVSGIPLTQRIKLAISTYSYWHFREPKTTVQTVIEKAAALGVEGVDILHRQMDSEENSYLQMLKRKAFTLGIDLICLSIHQDFVDPDPAVRQKNIDHTLHCIELAYKMGIPCIRLNSGRWNTIKSFDDLMAQRGEEPVLEGYTEEDGFNWCIDSIQKCLPKAEECGVMLALENHWGLTRTPEGLLRIVNEINSPWLGLLMDTGNFLEDPYTKLEKIVKKANFIQAKTYYGEGEWYTLDLDYQRIANMLKSANYSGYISLEFEGKEAPDSGVKKSIELFREVFS</sequence>
<dbReference type="InterPro" id="IPR013022">
    <property type="entry name" value="Xyl_isomerase-like_TIM-brl"/>
</dbReference>
<dbReference type="InterPro" id="IPR036237">
    <property type="entry name" value="Xyl_isomerase-like_sf"/>
</dbReference>
<protein>
    <submittedName>
        <fullName evidence="2">Sugar phosphate isomerase/epimerase family protein</fullName>
    </submittedName>
</protein>
<reference evidence="2 3" key="1">
    <citation type="submission" date="2024-04" db="EMBL/GenBank/DDBJ databases">
        <title>Novel genus in family Flammeovirgaceae.</title>
        <authorList>
            <person name="Nguyen T.H."/>
            <person name="Vuong T.Q."/>
            <person name="Le H."/>
            <person name="Kim S.-G."/>
        </authorList>
    </citation>
    <scope>NUCLEOTIDE SEQUENCE [LARGE SCALE GENOMIC DNA]</scope>
    <source>
        <strain evidence="2 3">JCM 23209</strain>
    </source>
</reference>
<comment type="caution">
    <text evidence="2">The sequence shown here is derived from an EMBL/GenBank/DDBJ whole genome shotgun (WGS) entry which is preliminary data.</text>
</comment>
<name>A0AAW9RY42_9BACT</name>
<dbReference type="PROSITE" id="PS51257">
    <property type="entry name" value="PROKAR_LIPOPROTEIN"/>
    <property type="match status" value="1"/>
</dbReference>
<dbReference type="PANTHER" id="PTHR12110">
    <property type="entry name" value="HYDROXYPYRUVATE ISOMERASE"/>
    <property type="match status" value="1"/>
</dbReference>
<dbReference type="PANTHER" id="PTHR12110:SF53">
    <property type="entry name" value="BLR5974 PROTEIN"/>
    <property type="match status" value="1"/>
</dbReference>
<dbReference type="EMBL" id="JBDKWZ010000001">
    <property type="protein sequence ID" value="MEN7546352.1"/>
    <property type="molecule type" value="Genomic_DNA"/>
</dbReference>
<dbReference type="AlphaFoldDB" id="A0AAW9RY42"/>
<evidence type="ECO:0000259" key="1">
    <source>
        <dbReference type="Pfam" id="PF01261"/>
    </source>
</evidence>
<dbReference type="InterPro" id="IPR050312">
    <property type="entry name" value="IolE/XylAMocC-like"/>
</dbReference>
<keyword evidence="2" id="KW-0413">Isomerase</keyword>
<accession>A0AAW9RY42</accession>
<organism evidence="2 3">
    <name type="scientific">Rapidithrix thailandica</name>
    <dbReference type="NCBI Taxonomy" id="413964"/>
    <lineage>
        <taxon>Bacteria</taxon>
        <taxon>Pseudomonadati</taxon>
        <taxon>Bacteroidota</taxon>
        <taxon>Cytophagia</taxon>
        <taxon>Cytophagales</taxon>
        <taxon>Flammeovirgaceae</taxon>
        <taxon>Rapidithrix</taxon>
    </lineage>
</organism>
<proteinExistence type="predicted"/>
<dbReference type="GO" id="GO:0016853">
    <property type="term" value="F:isomerase activity"/>
    <property type="evidence" value="ECO:0007669"/>
    <property type="project" value="UniProtKB-KW"/>
</dbReference>
<keyword evidence="3" id="KW-1185">Reference proteome</keyword>
<dbReference type="Proteomes" id="UP001403385">
    <property type="component" value="Unassembled WGS sequence"/>
</dbReference>
<feature type="domain" description="Xylose isomerase-like TIM barrel" evidence="1">
    <location>
        <begin position="73"/>
        <end position="319"/>
    </location>
</feature>
<dbReference type="Gene3D" id="3.20.20.150">
    <property type="entry name" value="Divalent-metal-dependent TIM barrel enzymes"/>
    <property type="match status" value="1"/>
</dbReference>
<evidence type="ECO:0000313" key="3">
    <source>
        <dbReference type="Proteomes" id="UP001403385"/>
    </source>
</evidence>
<dbReference type="SUPFAM" id="SSF51658">
    <property type="entry name" value="Xylose isomerase-like"/>
    <property type="match status" value="1"/>
</dbReference>
<gene>
    <name evidence="2" type="ORF">AAG747_00440</name>
</gene>
<dbReference type="Pfam" id="PF01261">
    <property type="entry name" value="AP_endonuc_2"/>
    <property type="match status" value="1"/>
</dbReference>
<dbReference type="RefSeq" id="WP_346819140.1">
    <property type="nucleotide sequence ID" value="NZ_JBDKWZ010000001.1"/>
</dbReference>
<evidence type="ECO:0000313" key="2">
    <source>
        <dbReference type="EMBL" id="MEN7546352.1"/>
    </source>
</evidence>